<proteinExistence type="predicted"/>
<sequence>MPSSSIIWLMSPSSMAASLSPTSHERTQPVRFALLADSRTGSTWVNHVLSSHPCIVSSDEYLMSRMELIPRFHRDASSVAEVLRNITEHGSRLLHRRMLTSALAARCVHTAAGVKLKTSHRDVLFSEGGNARMVIRQMRKLGWRLIVLQRRNALDGVLARQSRVATNQLHCYVATCAPFSLNGTFTLPCAKTVTTMNTFEQTNRLIDNAFSTGNAFTLRLDYERLLHSSAGFNNAMRLLGFSNADACLLREEHVKRVQQTQREMIRNFDDLARCLHAAGPQLERHLHADARPPFSGPLPIESIDSCPNETHRDPRSSGVAKHRAAGSALAALRNGM</sequence>
<dbReference type="EMBL" id="HBER01023597">
    <property type="protein sequence ID" value="CAD8536522.1"/>
    <property type="molecule type" value="Transcribed_RNA"/>
</dbReference>
<gene>
    <name evidence="2" type="ORF">CLEP1334_LOCUS11804</name>
</gene>
<reference evidence="2" key="1">
    <citation type="submission" date="2021-01" db="EMBL/GenBank/DDBJ databases">
        <authorList>
            <person name="Corre E."/>
            <person name="Pelletier E."/>
            <person name="Niang G."/>
            <person name="Scheremetjew M."/>
            <person name="Finn R."/>
            <person name="Kale V."/>
            <person name="Holt S."/>
            <person name="Cochrane G."/>
            <person name="Meng A."/>
            <person name="Brown T."/>
            <person name="Cohen L."/>
        </authorList>
    </citation>
    <scope>NUCLEOTIDE SEQUENCE</scope>
    <source>
        <strain evidence="2">RCC1130</strain>
    </source>
</reference>
<evidence type="ECO:0000313" key="2">
    <source>
        <dbReference type="EMBL" id="CAD8536522.1"/>
    </source>
</evidence>
<dbReference type="AlphaFoldDB" id="A0A7S0NWW1"/>
<evidence type="ECO:0000256" key="1">
    <source>
        <dbReference type="SAM" id="MobiDB-lite"/>
    </source>
</evidence>
<protein>
    <recommendedName>
        <fullName evidence="3">Protein-tyrosine sulfotransferase</fullName>
    </recommendedName>
</protein>
<accession>A0A7S0NWW1</accession>
<dbReference type="SUPFAM" id="SSF52540">
    <property type="entry name" value="P-loop containing nucleoside triphosphate hydrolases"/>
    <property type="match status" value="1"/>
</dbReference>
<feature type="region of interest" description="Disordered" evidence="1">
    <location>
        <begin position="288"/>
        <end position="325"/>
    </location>
</feature>
<evidence type="ECO:0008006" key="3">
    <source>
        <dbReference type="Google" id="ProtNLM"/>
    </source>
</evidence>
<dbReference type="InterPro" id="IPR027417">
    <property type="entry name" value="P-loop_NTPase"/>
</dbReference>
<name>A0A7S0NWW1_9EUKA</name>
<organism evidence="2">
    <name type="scientific">Calcidiscus leptoporus</name>
    <dbReference type="NCBI Taxonomy" id="127549"/>
    <lineage>
        <taxon>Eukaryota</taxon>
        <taxon>Haptista</taxon>
        <taxon>Haptophyta</taxon>
        <taxon>Prymnesiophyceae</taxon>
        <taxon>Coccolithales</taxon>
        <taxon>Calcidiscaceae</taxon>
        <taxon>Calcidiscus</taxon>
    </lineage>
</organism>
<dbReference type="Gene3D" id="3.40.50.300">
    <property type="entry name" value="P-loop containing nucleotide triphosphate hydrolases"/>
    <property type="match status" value="1"/>
</dbReference>